<reference evidence="10 11" key="1">
    <citation type="submission" date="2016-10" db="EMBL/GenBank/DDBJ databases">
        <title>Genome sequence of the basidiomycete white-rot fungus Trametes pubescens.</title>
        <authorList>
            <person name="Makela M.R."/>
            <person name="Granchi Z."/>
            <person name="Peng M."/>
            <person name="De Vries R.P."/>
            <person name="Grigoriev I."/>
            <person name="Riley R."/>
            <person name="Hilden K."/>
        </authorList>
    </citation>
    <scope>NUCLEOTIDE SEQUENCE [LARGE SCALE GENOMIC DNA]</scope>
    <source>
        <strain evidence="10 11">FBCC735</strain>
    </source>
</reference>
<evidence type="ECO:0000256" key="3">
    <source>
        <dbReference type="ARBA" id="ARBA00011245"/>
    </source>
</evidence>
<evidence type="ECO:0000256" key="6">
    <source>
        <dbReference type="ARBA" id="ARBA00022729"/>
    </source>
</evidence>
<feature type="signal peptide" evidence="8">
    <location>
        <begin position="1"/>
        <end position="19"/>
    </location>
</feature>
<comment type="function">
    <text evidence="1">Catalyzes the intermembrane transfer of phosphatidylglycerol and phosphatidylinositol.</text>
</comment>
<keyword evidence="6 8" id="KW-0732">Signal</keyword>
<comment type="similarity">
    <text evidence="2">Belongs to the NPC2 family.</text>
</comment>
<keyword evidence="11" id="KW-1185">Reference proteome</keyword>
<evidence type="ECO:0000313" key="10">
    <source>
        <dbReference type="EMBL" id="OJT03029.1"/>
    </source>
</evidence>
<dbReference type="Gene3D" id="2.70.220.10">
    <property type="entry name" value="Ganglioside GM2 activator"/>
    <property type="match status" value="1"/>
</dbReference>
<evidence type="ECO:0000256" key="2">
    <source>
        <dbReference type="ARBA" id="ARBA00006370"/>
    </source>
</evidence>
<dbReference type="InterPro" id="IPR036846">
    <property type="entry name" value="GM2-AP_sf"/>
</dbReference>
<dbReference type="FunFam" id="2.70.220.10:FF:000002">
    <property type="entry name" value="Phosphatidylglycerol/phosphatidylinositol transfer protein"/>
    <property type="match status" value="1"/>
</dbReference>
<dbReference type="AlphaFoldDB" id="A0A1M2V604"/>
<evidence type="ECO:0000313" key="11">
    <source>
        <dbReference type="Proteomes" id="UP000184267"/>
    </source>
</evidence>
<dbReference type="InterPro" id="IPR039670">
    <property type="entry name" value="NPC2-like"/>
</dbReference>
<dbReference type="GO" id="GO:0032934">
    <property type="term" value="F:sterol binding"/>
    <property type="evidence" value="ECO:0007669"/>
    <property type="project" value="InterPro"/>
</dbReference>
<proteinExistence type="inferred from homology"/>
<dbReference type="InterPro" id="IPR033917">
    <property type="entry name" value="ML_PG-PI_TP"/>
</dbReference>
<evidence type="ECO:0000256" key="1">
    <source>
        <dbReference type="ARBA" id="ARBA00002053"/>
    </source>
</evidence>
<evidence type="ECO:0000256" key="5">
    <source>
        <dbReference type="ARBA" id="ARBA00022448"/>
    </source>
</evidence>
<organism evidence="10 11">
    <name type="scientific">Trametes pubescens</name>
    <name type="common">White-rot fungus</name>
    <dbReference type="NCBI Taxonomy" id="154538"/>
    <lineage>
        <taxon>Eukaryota</taxon>
        <taxon>Fungi</taxon>
        <taxon>Dikarya</taxon>
        <taxon>Basidiomycota</taxon>
        <taxon>Agaricomycotina</taxon>
        <taxon>Agaricomycetes</taxon>
        <taxon>Polyporales</taxon>
        <taxon>Polyporaceae</taxon>
        <taxon>Trametes</taxon>
    </lineage>
</organism>
<evidence type="ECO:0000256" key="8">
    <source>
        <dbReference type="SAM" id="SignalP"/>
    </source>
</evidence>
<name>A0A1M2V604_TRAPU</name>
<dbReference type="PANTHER" id="PTHR11306">
    <property type="entry name" value="NIEMANN PICK TYPE C2 PROTEIN NPC2-RELATED"/>
    <property type="match status" value="1"/>
</dbReference>
<dbReference type="SUPFAM" id="SSF81296">
    <property type="entry name" value="E set domains"/>
    <property type="match status" value="1"/>
</dbReference>
<gene>
    <name evidence="10" type="ORF">TRAPUB_6372</name>
</gene>
<dbReference type="Pfam" id="PF02221">
    <property type="entry name" value="E1_DerP2_DerF2"/>
    <property type="match status" value="1"/>
</dbReference>
<feature type="chain" id="PRO_5009890588" description="Phosphatidylglycerol/phosphatidylinositol transfer protein" evidence="8">
    <location>
        <begin position="20"/>
        <end position="176"/>
    </location>
</feature>
<dbReference type="OMA" id="HQTYDLC"/>
<dbReference type="OrthoDB" id="6409159at2759"/>
<dbReference type="SMART" id="SM00737">
    <property type="entry name" value="ML"/>
    <property type="match status" value="1"/>
</dbReference>
<dbReference type="InterPro" id="IPR003172">
    <property type="entry name" value="ML_dom"/>
</dbReference>
<keyword evidence="5" id="KW-0813">Transport</keyword>
<sequence length="176" mass="19211">MARFGLLCLLAAALGGVAASPVEEQQLLGNPSSLTLDKKWDWQDCGSASHIIHIKSIQVSPDPPQRGQELTITVEGDAAETIEDGAYADVTVKVGVIKILSKEFDICEEADKANTTVQCPVQKGAHKVIQSVELPKEIPPAQFKVNIRAYTVDDEDLACMDLMMDFRPTRGSFLNW</sequence>
<dbReference type="CDD" id="cd00917">
    <property type="entry name" value="PG-PI_TP"/>
    <property type="match status" value="1"/>
</dbReference>
<accession>A0A1M2V604</accession>
<comment type="caution">
    <text evidence="10">The sequence shown here is derived from an EMBL/GenBank/DDBJ whole genome shotgun (WGS) entry which is preliminary data.</text>
</comment>
<dbReference type="InterPro" id="IPR014756">
    <property type="entry name" value="Ig_E-set"/>
</dbReference>
<evidence type="ECO:0000256" key="4">
    <source>
        <dbReference type="ARBA" id="ARBA00016056"/>
    </source>
</evidence>
<dbReference type="PANTHER" id="PTHR11306:SF0">
    <property type="entry name" value="PHOSPHATIDYLGLYCEROL_PHOSPHATIDYLINOSITOL TRANSFER PROTEIN"/>
    <property type="match status" value="1"/>
</dbReference>
<dbReference type="Proteomes" id="UP000184267">
    <property type="component" value="Unassembled WGS sequence"/>
</dbReference>
<feature type="domain" description="MD-2-related lipid-recognition" evidence="9">
    <location>
        <begin position="42"/>
        <end position="164"/>
    </location>
</feature>
<protein>
    <recommendedName>
        <fullName evidence="4">Phosphatidylglycerol/phosphatidylinositol transfer protein</fullName>
    </recommendedName>
</protein>
<evidence type="ECO:0000259" key="9">
    <source>
        <dbReference type="SMART" id="SM00737"/>
    </source>
</evidence>
<dbReference type="GO" id="GO:0032366">
    <property type="term" value="P:intracellular sterol transport"/>
    <property type="evidence" value="ECO:0007669"/>
    <property type="project" value="InterPro"/>
</dbReference>
<evidence type="ECO:0000256" key="7">
    <source>
        <dbReference type="ARBA" id="ARBA00023055"/>
    </source>
</evidence>
<comment type="subunit">
    <text evidence="3">Monomer.</text>
</comment>
<dbReference type="STRING" id="154538.A0A1M2V604"/>
<dbReference type="EMBL" id="MNAD01001636">
    <property type="protein sequence ID" value="OJT03029.1"/>
    <property type="molecule type" value="Genomic_DNA"/>
</dbReference>
<keyword evidence="7" id="KW-0445">Lipid transport</keyword>